<name>A0ABN2LQV1_9MICO</name>
<dbReference type="PANTHER" id="PTHR33204">
    <property type="entry name" value="TRANSCRIPTIONAL REGULATOR, MARR FAMILY"/>
    <property type="match status" value="1"/>
</dbReference>
<evidence type="ECO:0000256" key="1">
    <source>
        <dbReference type="ARBA" id="ARBA00023015"/>
    </source>
</evidence>
<keyword evidence="3" id="KW-0804">Transcription</keyword>
<feature type="domain" description="HTH hxlR-type" evidence="4">
    <location>
        <begin position="35"/>
        <end position="134"/>
    </location>
</feature>
<proteinExistence type="predicted"/>
<comment type="caution">
    <text evidence="5">The sequence shown here is derived from an EMBL/GenBank/DDBJ whole genome shotgun (WGS) entry which is preliminary data.</text>
</comment>
<dbReference type="PANTHER" id="PTHR33204:SF18">
    <property type="entry name" value="TRANSCRIPTIONAL REGULATORY PROTEIN"/>
    <property type="match status" value="1"/>
</dbReference>
<keyword evidence="6" id="KW-1185">Reference proteome</keyword>
<dbReference type="InterPro" id="IPR002577">
    <property type="entry name" value="HTH_HxlR"/>
</dbReference>
<accession>A0ABN2LQV1</accession>
<sequence length="249" mass="26526">MAGMALLGVRMVLDTFKQSLDKVKGVQVKSYGQLCSIARALDVVGDRWTLLIVRELLIGGALRFGEVQRGLPGIATNLLTQRLRDLETNGVVAREPAPGNPGTPTYRLTERGRALDGVLRELLKWGAPTVPDAPSDAIFQMHWLSQPARFLLADHRPDEPPIVIRFSTFDDGFDLTAADGTITVDPCRRDVSPLAGVTGPGPVLVALLQGAMPLPAAIAQGVDVTGDAAALTRVLPAPQASTNVPGHYN</sequence>
<reference evidence="5 6" key="1">
    <citation type="journal article" date="2019" name="Int. J. Syst. Evol. Microbiol.">
        <title>The Global Catalogue of Microorganisms (GCM) 10K type strain sequencing project: providing services to taxonomists for standard genome sequencing and annotation.</title>
        <authorList>
            <consortium name="The Broad Institute Genomics Platform"/>
            <consortium name="The Broad Institute Genome Sequencing Center for Infectious Disease"/>
            <person name="Wu L."/>
            <person name="Ma J."/>
        </authorList>
    </citation>
    <scope>NUCLEOTIDE SEQUENCE [LARGE SCALE GENOMIC DNA]</scope>
    <source>
        <strain evidence="5 6">JCM 15592</strain>
    </source>
</reference>
<evidence type="ECO:0000259" key="4">
    <source>
        <dbReference type="PROSITE" id="PS51118"/>
    </source>
</evidence>
<dbReference type="InterPro" id="IPR036390">
    <property type="entry name" value="WH_DNA-bd_sf"/>
</dbReference>
<evidence type="ECO:0000256" key="3">
    <source>
        <dbReference type="ARBA" id="ARBA00023163"/>
    </source>
</evidence>
<dbReference type="InterPro" id="IPR036388">
    <property type="entry name" value="WH-like_DNA-bd_sf"/>
</dbReference>
<dbReference type="Proteomes" id="UP001499938">
    <property type="component" value="Unassembled WGS sequence"/>
</dbReference>
<keyword evidence="2" id="KW-0238">DNA-binding</keyword>
<evidence type="ECO:0000256" key="2">
    <source>
        <dbReference type="ARBA" id="ARBA00023125"/>
    </source>
</evidence>
<dbReference type="SUPFAM" id="SSF46785">
    <property type="entry name" value="Winged helix' DNA-binding domain"/>
    <property type="match status" value="1"/>
</dbReference>
<evidence type="ECO:0000313" key="5">
    <source>
        <dbReference type="EMBL" id="GAA1796990.1"/>
    </source>
</evidence>
<protein>
    <submittedName>
        <fullName evidence="5">Winged helix-turn-helix transcriptional regulator</fullName>
    </submittedName>
</protein>
<organism evidence="5 6">
    <name type="scientific">Nostocoides veronense</name>
    <dbReference type="NCBI Taxonomy" id="330836"/>
    <lineage>
        <taxon>Bacteria</taxon>
        <taxon>Bacillati</taxon>
        <taxon>Actinomycetota</taxon>
        <taxon>Actinomycetes</taxon>
        <taxon>Micrococcales</taxon>
        <taxon>Intrasporangiaceae</taxon>
        <taxon>Nostocoides</taxon>
    </lineage>
</organism>
<keyword evidence="1" id="KW-0805">Transcription regulation</keyword>
<dbReference type="EMBL" id="BAAAPO010000033">
    <property type="protein sequence ID" value="GAA1796990.1"/>
    <property type="molecule type" value="Genomic_DNA"/>
</dbReference>
<dbReference type="Gene3D" id="1.10.10.10">
    <property type="entry name" value="Winged helix-like DNA-binding domain superfamily/Winged helix DNA-binding domain"/>
    <property type="match status" value="1"/>
</dbReference>
<dbReference type="Pfam" id="PF01638">
    <property type="entry name" value="HxlR"/>
    <property type="match status" value="1"/>
</dbReference>
<gene>
    <name evidence="5" type="ORF">GCM10009811_21530</name>
</gene>
<evidence type="ECO:0000313" key="6">
    <source>
        <dbReference type="Proteomes" id="UP001499938"/>
    </source>
</evidence>
<dbReference type="PROSITE" id="PS51118">
    <property type="entry name" value="HTH_HXLR"/>
    <property type="match status" value="1"/>
</dbReference>